<keyword evidence="3" id="KW-0949">S-adenosyl-L-methionine</keyword>
<dbReference type="AlphaFoldDB" id="A0A4S4N0A0"/>
<dbReference type="NCBIfam" id="TIGR00536">
    <property type="entry name" value="hemK_fam"/>
    <property type="match status" value="1"/>
</dbReference>
<dbReference type="InterPro" id="IPR050320">
    <property type="entry name" value="N5-glutamine_MTase"/>
</dbReference>
<dbReference type="SUPFAM" id="SSF53335">
    <property type="entry name" value="S-adenosyl-L-methionine-dependent methyltransferases"/>
    <property type="match status" value="1"/>
</dbReference>
<evidence type="ECO:0000256" key="1">
    <source>
        <dbReference type="ARBA" id="ARBA00022603"/>
    </source>
</evidence>
<gene>
    <name evidence="4" type="ORF">EUX98_g1917</name>
</gene>
<dbReference type="Gene3D" id="3.40.50.150">
    <property type="entry name" value="Vaccinia Virus protein VP39"/>
    <property type="match status" value="1"/>
</dbReference>
<evidence type="ECO:0008006" key="6">
    <source>
        <dbReference type="Google" id="ProtNLM"/>
    </source>
</evidence>
<dbReference type="PANTHER" id="PTHR18895:SF74">
    <property type="entry name" value="MTRF1L RELEASE FACTOR GLUTAMINE METHYLTRANSFERASE"/>
    <property type="match status" value="1"/>
</dbReference>
<dbReference type="InterPro" id="IPR004556">
    <property type="entry name" value="HemK-like"/>
</dbReference>
<dbReference type="GO" id="GO:0032259">
    <property type="term" value="P:methylation"/>
    <property type="evidence" value="ECO:0007669"/>
    <property type="project" value="UniProtKB-KW"/>
</dbReference>
<keyword evidence="1" id="KW-0489">Methyltransferase</keyword>
<dbReference type="InterPro" id="IPR029063">
    <property type="entry name" value="SAM-dependent_MTases_sf"/>
</dbReference>
<keyword evidence="5" id="KW-1185">Reference proteome</keyword>
<dbReference type="GO" id="GO:0005739">
    <property type="term" value="C:mitochondrion"/>
    <property type="evidence" value="ECO:0007669"/>
    <property type="project" value="TreeGrafter"/>
</dbReference>
<evidence type="ECO:0000313" key="5">
    <source>
        <dbReference type="Proteomes" id="UP000308730"/>
    </source>
</evidence>
<dbReference type="OrthoDB" id="269872at2759"/>
<evidence type="ECO:0000256" key="3">
    <source>
        <dbReference type="ARBA" id="ARBA00022691"/>
    </source>
</evidence>
<sequence length="248" mass="26915">MVSRRVRGEPLQYILGNQPFGPLTLLTRPPVLIPRPETEDWTLRVAELIHPSPHKPISVLDLCTGSGCIPLLLCHLWPFGSVRAVGADISAQAIQLASENAVICGIERPGGQTTGNTFLPLLANIRDPAFALSHALHPPFGLVTSNPPYITGADYEKLSPSVKDYEDSRALLGDPEDTGDGRGLTFYHEIARLAARSGFLADDGIVAVEVGIGQADDVAEIFEAEGGLRRTEIWNDPWEVQRVVIGRR</sequence>
<protein>
    <recommendedName>
        <fullName evidence="6">Methyltransferase domain-containing protein</fullName>
    </recommendedName>
</protein>
<comment type="caution">
    <text evidence="4">The sequence shown here is derived from an EMBL/GenBank/DDBJ whole genome shotgun (WGS) entry which is preliminary data.</text>
</comment>
<dbReference type="Proteomes" id="UP000308730">
    <property type="component" value="Unassembled WGS sequence"/>
</dbReference>
<dbReference type="PANTHER" id="PTHR18895">
    <property type="entry name" value="HEMK METHYLTRANSFERASE"/>
    <property type="match status" value="1"/>
</dbReference>
<accession>A0A4S4N0A0</accession>
<name>A0A4S4N0A0_9APHY</name>
<reference evidence="4 5" key="1">
    <citation type="submission" date="2019-02" db="EMBL/GenBank/DDBJ databases">
        <title>Genome sequencing of the rare red list fungi Antrodiella citrinella (Flaviporus citrinellus).</title>
        <authorList>
            <person name="Buettner E."/>
            <person name="Kellner H."/>
        </authorList>
    </citation>
    <scope>NUCLEOTIDE SEQUENCE [LARGE SCALE GENOMIC DNA]</scope>
    <source>
        <strain evidence="4 5">DSM 108506</strain>
    </source>
</reference>
<evidence type="ECO:0000313" key="4">
    <source>
        <dbReference type="EMBL" id="THH32279.1"/>
    </source>
</evidence>
<proteinExistence type="predicted"/>
<dbReference type="EMBL" id="SGPM01000025">
    <property type="protein sequence ID" value="THH32279.1"/>
    <property type="molecule type" value="Genomic_DNA"/>
</dbReference>
<dbReference type="GO" id="GO:0008276">
    <property type="term" value="F:protein methyltransferase activity"/>
    <property type="evidence" value="ECO:0007669"/>
    <property type="project" value="InterPro"/>
</dbReference>
<keyword evidence="2" id="KW-0808">Transferase</keyword>
<evidence type="ECO:0000256" key="2">
    <source>
        <dbReference type="ARBA" id="ARBA00022679"/>
    </source>
</evidence>
<organism evidence="4 5">
    <name type="scientific">Antrodiella citrinella</name>
    <dbReference type="NCBI Taxonomy" id="2447956"/>
    <lineage>
        <taxon>Eukaryota</taxon>
        <taxon>Fungi</taxon>
        <taxon>Dikarya</taxon>
        <taxon>Basidiomycota</taxon>
        <taxon>Agaricomycotina</taxon>
        <taxon>Agaricomycetes</taxon>
        <taxon>Polyporales</taxon>
        <taxon>Steccherinaceae</taxon>
        <taxon>Antrodiella</taxon>
    </lineage>
</organism>